<dbReference type="EMBL" id="AGUD01000035">
    <property type="protein sequence ID" value="EHN12305.1"/>
    <property type="molecule type" value="Genomic_DNA"/>
</dbReference>
<dbReference type="InterPro" id="IPR000866">
    <property type="entry name" value="AhpC/TSA"/>
</dbReference>
<dbReference type="RefSeq" id="WP_007571176.1">
    <property type="nucleotide sequence ID" value="NZ_AGUD01000035.1"/>
</dbReference>
<proteinExistence type="predicted"/>
<reference evidence="5 6" key="1">
    <citation type="journal article" date="2013" name="Biodegradation">
        <title>Quantitative proteomic analysis of ibuprofen-degrading Patulibacter sp. strain I11.</title>
        <authorList>
            <person name="Almeida B."/>
            <person name="Kjeldal H."/>
            <person name="Lolas I."/>
            <person name="Knudsen A.D."/>
            <person name="Carvalho G."/>
            <person name="Nielsen K.L."/>
            <person name="Barreto Crespo M.T."/>
            <person name="Stensballe A."/>
            <person name="Nielsen J.L."/>
        </authorList>
    </citation>
    <scope>NUCLEOTIDE SEQUENCE [LARGE SCALE GENOMIC DNA]</scope>
    <source>
        <strain evidence="5 6">I11</strain>
    </source>
</reference>
<evidence type="ECO:0000256" key="1">
    <source>
        <dbReference type="ARBA" id="ARBA00022559"/>
    </source>
</evidence>
<dbReference type="Proteomes" id="UP000005143">
    <property type="component" value="Unassembled WGS sequence"/>
</dbReference>
<dbReference type="GO" id="GO:0004601">
    <property type="term" value="F:peroxidase activity"/>
    <property type="evidence" value="ECO:0007669"/>
    <property type="project" value="UniProtKB-KW"/>
</dbReference>
<gene>
    <name evidence="5" type="ORF">PAI11_08090</name>
</gene>
<keyword evidence="6" id="KW-1185">Reference proteome</keyword>
<dbReference type="SUPFAM" id="SSF52833">
    <property type="entry name" value="Thioredoxin-like"/>
    <property type="match status" value="1"/>
</dbReference>
<evidence type="ECO:0000313" key="6">
    <source>
        <dbReference type="Proteomes" id="UP000005143"/>
    </source>
</evidence>
<keyword evidence="3" id="KW-0676">Redox-active center</keyword>
<evidence type="ECO:0000256" key="2">
    <source>
        <dbReference type="ARBA" id="ARBA00022862"/>
    </source>
</evidence>
<evidence type="ECO:0000313" key="5">
    <source>
        <dbReference type="EMBL" id="EHN12305.1"/>
    </source>
</evidence>
<dbReference type="InterPro" id="IPR013766">
    <property type="entry name" value="Thioredoxin_domain"/>
</dbReference>
<name>H0E1Z7_9ACTN</name>
<dbReference type="PANTHER" id="PTHR43110:SF1">
    <property type="entry name" value="THIOL PEROXIDASE"/>
    <property type="match status" value="1"/>
</dbReference>
<evidence type="ECO:0000256" key="3">
    <source>
        <dbReference type="ARBA" id="ARBA00023284"/>
    </source>
</evidence>
<dbReference type="Gene3D" id="3.40.30.10">
    <property type="entry name" value="Glutaredoxin"/>
    <property type="match status" value="1"/>
</dbReference>
<dbReference type="InterPro" id="IPR036249">
    <property type="entry name" value="Thioredoxin-like_sf"/>
</dbReference>
<dbReference type="Pfam" id="PF00578">
    <property type="entry name" value="AhpC-TSA"/>
    <property type="match status" value="1"/>
</dbReference>
<dbReference type="InterPro" id="IPR050455">
    <property type="entry name" value="Tpx_Peroxidase_subfamily"/>
</dbReference>
<comment type="caution">
    <text evidence="5">The sequence shown here is derived from an EMBL/GenBank/DDBJ whole genome shotgun (WGS) entry which is preliminary data.</text>
</comment>
<accession>H0E1Z7</accession>
<dbReference type="EC" id="1.11.1.15" evidence="5"/>
<keyword evidence="1 5" id="KW-0575">Peroxidase</keyword>
<dbReference type="OrthoDB" id="9809746at2"/>
<dbReference type="PANTHER" id="PTHR43110">
    <property type="entry name" value="THIOL PEROXIDASE"/>
    <property type="match status" value="1"/>
</dbReference>
<evidence type="ECO:0000259" key="4">
    <source>
        <dbReference type="PROSITE" id="PS51352"/>
    </source>
</evidence>
<protein>
    <submittedName>
        <fullName evidence="5">Putative 1-cysteine peroxiredoxin</fullName>
        <ecNumber evidence="5">1.11.1.15</ecNumber>
    </submittedName>
</protein>
<sequence>MAIIAAGTPVPEITLKREDGSDLTQDDLRGRTTVLVFYPFAFSPVCTDQLQVYEELLPELAEQNAVMYGVSTDASWSQTAFKEKLGITIEQLSDFEPKGAASKALGAYFEPAGMTNRALIVVGPDGTVAWSHLAASPGDLPGVDKVREGLAAVAA</sequence>
<organism evidence="5 6">
    <name type="scientific">Patulibacter medicamentivorans</name>
    <dbReference type="NCBI Taxonomy" id="1097667"/>
    <lineage>
        <taxon>Bacteria</taxon>
        <taxon>Bacillati</taxon>
        <taxon>Actinomycetota</taxon>
        <taxon>Thermoleophilia</taxon>
        <taxon>Solirubrobacterales</taxon>
        <taxon>Patulibacteraceae</taxon>
        <taxon>Patulibacter</taxon>
    </lineage>
</organism>
<dbReference type="PROSITE" id="PS51352">
    <property type="entry name" value="THIOREDOXIN_2"/>
    <property type="match status" value="1"/>
</dbReference>
<feature type="domain" description="Thioredoxin" evidence="4">
    <location>
        <begin position="4"/>
        <end position="155"/>
    </location>
</feature>
<dbReference type="PATRIC" id="fig|1097667.3.peg.806"/>
<keyword evidence="5" id="KW-0560">Oxidoreductase</keyword>
<keyword evidence="2" id="KW-0049">Antioxidant</keyword>
<dbReference type="AlphaFoldDB" id="H0E1Z7"/>